<reference evidence="6 7" key="1">
    <citation type="submission" date="2020-02" db="EMBL/GenBank/DDBJ databases">
        <title>Sequencing the genomes of 1000 actinobacteria strains.</title>
        <authorList>
            <person name="Klenk H.-P."/>
        </authorList>
    </citation>
    <scope>NUCLEOTIDE SEQUENCE [LARGE SCALE GENOMIC DNA]</scope>
    <source>
        <strain evidence="6 7">DSM 27960</strain>
    </source>
</reference>
<dbReference type="InterPro" id="IPR050141">
    <property type="entry name" value="GCL_type2/YbdK_subfam"/>
</dbReference>
<evidence type="ECO:0000313" key="7">
    <source>
        <dbReference type="Proteomes" id="UP000541033"/>
    </source>
</evidence>
<dbReference type="PANTHER" id="PTHR36510">
    <property type="entry name" value="GLUTAMATE--CYSTEINE LIGASE 2-RELATED"/>
    <property type="match status" value="1"/>
</dbReference>
<evidence type="ECO:0000313" key="6">
    <source>
        <dbReference type="EMBL" id="NIH52407.1"/>
    </source>
</evidence>
<dbReference type="InterPro" id="IPR006336">
    <property type="entry name" value="GCS2"/>
</dbReference>
<dbReference type="AlphaFoldDB" id="A0A7X5QYW1"/>
<protein>
    <recommendedName>
        <fullName evidence="5">Putative glutamate--cysteine ligase 2</fullName>
        <ecNumber evidence="5">6.3.2.2</ecNumber>
    </recommendedName>
    <alternativeName>
        <fullName evidence="5">Gamma-glutamylcysteine synthetase 2</fullName>
        <shortName evidence="5">GCS 2</shortName>
        <shortName evidence="5">Gamma-GCS 2</shortName>
    </alternativeName>
</protein>
<dbReference type="InterPro" id="IPR014746">
    <property type="entry name" value="Gln_synth/guanido_kin_cat_dom"/>
</dbReference>
<dbReference type="RefSeq" id="WP_167146910.1">
    <property type="nucleotide sequence ID" value="NZ_JAAMOX010000001.1"/>
</dbReference>
<dbReference type="GO" id="GO:0042398">
    <property type="term" value="P:modified amino acid biosynthetic process"/>
    <property type="evidence" value="ECO:0007669"/>
    <property type="project" value="InterPro"/>
</dbReference>
<dbReference type="HAMAP" id="MF_01609">
    <property type="entry name" value="Glu_cys_ligase_2"/>
    <property type="match status" value="1"/>
</dbReference>
<dbReference type="InterPro" id="IPR011793">
    <property type="entry name" value="YbdK"/>
</dbReference>
<dbReference type="GO" id="GO:0004357">
    <property type="term" value="F:glutamate-cysteine ligase activity"/>
    <property type="evidence" value="ECO:0007669"/>
    <property type="project" value="UniProtKB-EC"/>
</dbReference>
<comment type="function">
    <text evidence="5">ATP-dependent carboxylate-amine ligase which exhibits weak glutamate--cysteine ligase activity.</text>
</comment>
<dbReference type="GO" id="GO:0005524">
    <property type="term" value="F:ATP binding"/>
    <property type="evidence" value="ECO:0007669"/>
    <property type="project" value="UniProtKB-KW"/>
</dbReference>
<dbReference type="PANTHER" id="PTHR36510:SF1">
    <property type="entry name" value="GLUTAMATE--CYSTEINE LIGASE 2-RELATED"/>
    <property type="match status" value="1"/>
</dbReference>
<dbReference type="NCBIfam" id="NF010042">
    <property type="entry name" value="PRK13517.1-2"/>
    <property type="match status" value="1"/>
</dbReference>
<evidence type="ECO:0000256" key="4">
    <source>
        <dbReference type="ARBA" id="ARBA00048819"/>
    </source>
</evidence>
<keyword evidence="2 5" id="KW-0547">Nucleotide-binding</keyword>
<dbReference type="NCBIfam" id="NF010043">
    <property type="entry name" value="PRK13517.1-3"/>
    <property type="match status" value="1"/>
</dbReference>
<dbReference type="Proteomes" id="UP000541033">
    <property type="component" value="Unassembled WGS sequence"/>
</dbReference>
<dbReference type="NCBIfam" id="TIGR02050">
    <property type="entry name" value="gshA_cyan_rel"/>
    <property type="match status" value="1"/>
</dbReference>
<evidence type="ECO:0000256" key="1">
    <source>
        <dbReference type="ARBA" id="ARBA00022598"/>
    </source>
</evidence>
<name>A0A7X5QYW1_9MICO</name>
<evidence type="ECO:0000256" key="3">
    <source>
        <dbReference type="ARBA" id="ARBA00022840"/>
    </source>
</evidence>
<evidence type="ECO:0000256" key="2">
    <source>
        <dbReference type="ARBA" id="ARBA00022741"/>
    </source>
</evidence>
<keyword evidence="3 5" id="KW-0067">ATP-binding</keyword>
<dbReference type="Gene3D" id="3.30.590.20">
    <property type="match status" value="1"/>
</dbReference>
<dbReference type="EMBL" id="JAAMOX010000001">
    <property type="protein sequence ID" value="NIH52407.1"/>
    <property type="molecule type" value="Genomic_DNA"/>
</dbReference>
<keyword evidence="1 5" id="KW-0436">Ligase</keyword>
<dbReference type="Pfam" id="PF04107">
    <property type="entry name" value="GCS2"/>
    <property type="match status" value="1"/>
</dbReference>
<gene>
    <name evidence="6" type="ORF">FHX76_000275</name>
</gene>
<organism evidence="6 7">
    <name type="scientific">Lysinibacter cavernae</name>
    <dbReference type="NCBI Taxonomy" id="1640652"/>
    <lineage>
        <taxon>Bacteria</taxon>
        <taxon>Bacillati</taxon>
        <taxon>Actinomycetota</taxon>
        <taxon>Actinomycetes</taxon>
        <taxon>Micrococcales</taxon>
        <taxon>Microbacteriaceae</taxon>
        <taxon>Lysinibacter</taxon>
    </lineage>
</organism>
<dbReference type="SUPFAM" id="SSF55931">
    <property type="entry name" value="Glutamine synthetase/guanido kinase"/>
    <property type="match status" value="1"/>
</dbReference>
<proteinExistence type="inferred from homology"/>
<keyword evidence="7" id="KW-1185">Reference proteome</keyword>
<dbReference type="EC" id="6.3.2.2" evidence="5"/>
<comment type="caution">
    <text evidence="6">The sequence shown here is derived from an EMBL/GenBank/DDBJ whole genome shotgun (WGS) entry which is preliminary data.</text>
</comment>
<dbReference type="NCBIfam" id="NF010044">
    <property type="entry name" value="PRK13517.1-4"/>
    <property type="match status" value="1"/>
</dbReference>
<accession>A0A7X5QYW1</accession>
<evidence type="ECO:0000256" key="5">
    <source>
        <dbReference type="HAMAP-Rule" id="MF_01609"/>
    </source>
</evidence>
<comment type="similarity">
    <text evidence="5">Belongs to the glutamate--cysteine ligase type 2 family. YbdK subfamily.</text>
</comment>
<comment type="catalytic activity">
    <reaction evidence="4 5">
        <text>L-cysteine + L-glutamate + ATP = gamma-L-glutamyl-L-cysteine + ADP + phosphate + H(+)</text>
        <dbReference type="Rhea" id="RHEA:13285"/>
        <dbReference type="ChEBI" id="CHEBI:15378"/>
        <dbReference type="ChEBI" id="CHEBI:29985"/>
        <dbReference type="ChEBI" id="CHEBI:30616"/>
        <dbReference type="ChEBI" id="CHEBI:35235"/>
        <dbReference type="ChEBI" id="CHEBI:43474"/>
        <dbReference type="ChEBI" id="CHEBI:58173"/>
        <dbReference type="ChEBI" id="CHEBI:456216"/>
        <dbReference type="EC" id="6.3.2.2"/>
    </reaction>
</comment>
<sequence>MSITFAPSARSTLGIEWELALVDRESGELSNTATRVLAALNQAGDAPYPLITSELFQNTIELVSGVHSTVAGAVGDLESQLQQVRPVLDSMNLDLIGAGCHPFSRWPEQSVTESARYDRFMEKTQWWGRNMLIWGVHVHVGIEDRSKVLPILHGLLTYYPHLQALSAASPFWEGQDTGYASNRSMLFQQLPTAGLPYDVKEWGDFERYIDDVTRVGIISEINEARWDIRPAPKWGTLEMRACDGLSTMLEVGAVAALTQCLVERLSTELDSGREPMRLQPWFIRENKWRAARYGIDATVIVSREGAERPVSDDLRRLVTELEPIANRLGCRDELASILSILDAGVSSQRQLRVAEQSGGDLRAVVRSLSSELTNGLQST</sequence>